<proteinExistence type="predicted"/>
<organism evidence="1 2">
    <name type="scientific">Mesobacillus subterraneus</name>
    <dbReference type="NCBI Taxonomy" id="285983"/>
    <lineage>
        <taxon>Bacteria</taxon>
        <taxon>Bacillati</taxon>
        <taxon>Bacillota</taxon>
        <taxon>Bacilli</taxon>
        <taxon>Bacillales</taxon>
        <taxon>Bacillaceae</taxon>
        <taxon>Mesobacillus</taxon>
    </lineage>
</organism>
<dbReference type="AlphaFoldDB" id="A0A3R9EYR1"/>
<reference evidence="2" key="1">
    <citation type="submission" date="2018-12" db="EMBL/GenBank/DDBJ databases">
        <title>Bacillus chawlae sp. nov., Bacillus glennii sp. nov., and Bacillus saganii sp. nov. Isolated from the Vehicle Assembly Building at Kennedy Space Center where the Viking Spacecraft were Assembled.</title>
        <authorList>
            <person name="Seuylemezian A."/>
            <person name="Vaishampayan P."/>
        </authorList>
    </citation>
    <scope>NUCLEOTIDE SEQUENCE [LARGE SCALE GENOMIC DNA]</scope>
    <source>
        <strain evidence="2">DSM 13966</strain>
    </source>
</reference>
<evidence type="ECO:0000313" key="1">
    <source>
        <dbReference type="EMBL" id="RSD26195.1"/>
    </source>
</evidence>
<dbReference type="RefSeq" id="WP_125480897.1">
    <property type="nucleotide sequence ID" value="NZ_RSFW01000017.1"/>
</dbReference>
<sequence>MKMYEAILEILEKKGTATIPVICKEMSEQNQRPVHEMNVEPSYIKTLIGSKNELFLLEDDIVSIRPEKEPVLMTVVLHGYPGPEMRIRIDFKKNTFTYFEWHLDSKAPGHMQIGDHGSVEMFKKQLYSFKVWDWDEDYQKAGIIVDGTCWSVKLHTKGKTYESGGLDSYPKEWPNFCQSISELIGKKFDC</sequence>
<comment type="caution">
    <text evidence="1">The sequence shown here is derived from an EMBL/GenBank/DDBJ whole genome shotgun (WGS) entry which is preliminary data.</text>
</comment>
<gene>
    <name evidence="1" type="ORF">EJA10_15370</name>
</gene>
<protein>
    <submittedName>
        <fullName evidence="1">Uncharacterized protein</fullName>
    </submittedName>
</protein>
<accession>A0A3R9EYR1</accession>
<name>A0A3R9EYR1_9BACI</name>
<dbReference type="Proteomes" id="UP000279911">
    <property type="component" value="Unassembled WGS sequence"/>
</dbReference>
<evidence type="ECO:0000313" key="2">
    <source>
        <dbReference type="Proteomes" id="UP000279911"/>
    </source>
</evidence>
<dbReference type="EMBL" id="RSFW01000017">
    <property type="protein sequence ID" value="RSD26195.1"/>
    <property type="molecule type" value="Genomic_DNA"/>
</dbReference>